<proteinExistence type="predicted"/>
<dbReference type="EMBL" id="CAMPGE010012634">
    <property type="protein sequence ID" value="CAI2371404.1"/>
    <property type="molecule type" value="Genomic_DNA"/>
</dbReference>
<evidence type="ECO:0000313" key="1">
    <source>
        <dbReference type="EMBL" id="CAI2371404.1"/>
    </source>
</evidence>
<keyword evidence="2" id="KW-1185">Reference proteome</keyword>
<sequence length="359" mass="40963">MNTARLDPQRYEKVPKFTNNQIKTSSLIQLSKGNDKLAKAPGDFVRGERKDVVYKDKDGEDRKMGVNEFDPNHSEFYGTPGGGVEGRVPISQVRYHNLPVMHRPVQGIKAYKNPNGGTNRFRSIYEPKPMPPEMKPGQNPDWLYTRKRGYARPLLYEPMEKAKRTIPLAGKLATTSISRYDRYQLPENNLPVNPQYSGTIAPIGNGFAANVHANITRSKKYTQLPLNQRYLYNNETDIEKKFYDGELEAHIASNNGVRNEQYYITPYAGSLPEEIQKQLPSSSRNISSHVPLESQMKLATHGRTRNKVNLNAQRVVKSYQEIPQTQSFGTKIETRRGDKHLESDLLKGFDDPDKYSIKF</sequence>
<evidence type="ECO:0000313" key="2">
    <source>
        <dbReference type="Proteomes" id="UP001295684"/>
    </source>
</evidence>
<gene>
    <name evidence="1" type="ORF">ECRASSUSDP1_LOCUS12726</name>
</gene>
<organism evidence="1 2">
    <name type="scientific">Euplotes crassus</name>
    <dbReference type="NCBI Taxonomy" id="5936"/>
    <lineage>
        <taxon>Eukaryota</taxon>
        <taxon>Sar</taxon>
        <taxon>Alveolata</taxon>
        <taxon>Ciliophora</taxon>
        <taxon>Intramacronucleata</taxon>
        <taxon>Spirotrichea</taxon>
        <taxon>Hypotrichia</taxon>
        <taxon>Euplotida</taxon>
        <taxon>Euplotidae</taxon>
        <taxon>Moneuplotes</taxon>
    </lineage>
</organism>
<name>A0AAD1UTE2_EUPCR</name>
<comment type="caution">
    <text evidence="1">The sequence shown here is derived from an EMBL/GenBank/DDBJ whole genome shotgun (WGS) entry which is preliminary data.</text>
</comment>
<accession>A0AAD1UTE2</accession>
<reference evidence="1" key="1">
    <citation type="submission" date="2023-07" db="EMBL/GenBank/DDBJ databases">
        <authorList>
            <consortium name="AG Swart"/>
            <person name="Singh M."/>
            <person name="Singh A."/>
            <person name="Seah K."/>
            <person name="Emmerich C."/>
        </authorList>
    </citation>
    <scope>NUCLEOTIDE SEQUENCE</scope>
    <source>
        <strain evidence="1">DP1</strain>
    </source>
</reference>
<dbReference type="Proteomes" id="UP001295684">
    <property type="component" value="Unassembled WGS sequence"/>
</dbReference>
<protein>
    <submittedName>
        <fullName evidence="1">Uncharacterized protein</fullName>
    </submittedName>
</protein>
<dbReference type="AlphaFoldDB" id="A0AAD1UTE2"/>